<comment type="caution">
    <text evidence="1">The sequence shown here is derived from an EMBL/GenBank/DDBJ whole genome shotgun (WGS) entry which is preliminary data.</text>
</comment>
<name>A0A645G194_9ZZZZ</name>
<dbReference type="EMBL" id="VSSQ01067254">
    <property type="protein sequence ID" value="MPN19660.1"/>
    <property type="molecule type" value="Genomic_DNA"/>
</dbReference>
<gene>
    <name evidence="1" type="ORF">SDC9_167032</name>
</gene>
<sequence>MQRYPAGQRLLVDEVNPKSTIFSGKINIFAKLNEHKTSLPGLCHNEKMSNFVNNFTIFTIHI</sequence>
<accession>A0A645G194</accession>
<organism evidence="1">
    <name type="scientific">bioreactor metagenome</name>
    <dbReference type="NCBI Taxonomy" id="1076179"/>
    <lineage>
        <taxon>unclassified sequences</taxon>
        <taxon>metagenomes</taxon>
        <taxon>ecological metagenomes</taxon>
    </lineage>
</organism>
<dbReference type="AlphaFoldDB" id="A0A645G194"/>
<reference evidence="1" key="1">
    <citation type="submission" date="2019-08" db="EMBL/GenBank/DDBJ databases">
        <authorList>
            <person name="Kucharzyk K."/>
            <person name="Murdoch R.W."/>
            <person name="Higgins S."/>
            <person name="Loffler F."/>
        </authorList>
    </citation>
    <scope>NUCLEOTIDE SEQUENCE</scope>
</reference>
<proteinExistence type="predicted"/>
<protein>
    <submittedName>
        <fullName evidence="1">Uncharacterized protein</fullName>
    </submittedName>
</protein>
<evidence type="ECO:0000313" key="1">
    <source>
        <dbReference type="EMBL" id="MPN19660.1"/>
    </source>
</evidence>